<evidence type="ECO:0000256" key="3">
    <source>
        <dbReference type="ARBA" id="ARBA00022490"/>
    </source>
</evidence>
<dbReference type="AlphaFoldDB" id="A0A5N6MW07"/>
<evidence type="ECO:0000256" key="13">
    <source>
        <dbReference type="ARBA" id="ARBA00061030"/>
    </source>
</evidence>
<dbReference type="GO" id="GO:0008017">
    <property type="term" value="F:microtubule binding"/>
    <property type="evidence" value="ECO:0007669"/>
    <property type="project" value="InterPro"/>
</dbReference>
<name>A0A5N6MW07_9ASTR</name>
<evidence type="ECO:0000256" key="6">
    <source>
        <dbReference type="ARBA" id="ARBA00022840"/>
    </source>
</evidence>
<evidence type="ECO:0000256" key="7">
    <source>
        <dbReference type="ARBA" id="ARBA00023015"/>
    </source>
</evidence>
<keyword evidence="15" id="KW-0175">Coiled coil</keyword>
<comment type="subcellular location">
    <subcellularLocation>
        <location evidence="2">Cytoplasm</location>
        <location evidence="2">Cytoskeleton</location>
    </subcellularLocation>
    <subcellularLocation>
        <location evidence="1">Nucleus</location>
    </subcellularLocation>
</comment>
<keyword evidence="8" id="KW-0238">DNA-binding</keyword>
<proteinExistence type="inferred from homology"/>
<sequence>MGSSERDKPSKEAKETTNESKIANSQEQTSGTATGTVNPDWTGFQPYPHMPPPGFMASSPQAHPYMWGVQHIMPPYGTPPHPYVAMYPPGSIYAHPSMPPGTYPFSPYAMPSPNGVAEASGNTPGNAEVDGKSPDGKEKLPIKRSKGSLGSLNMITGKNNDLNKAGASANGAYPKSAESGSEGTSEGSDGNSENDSQMKSGSRQDSIEAIGENGNSTNGGPMVNQTMPGPTTNLNIGMEYWNGTNSSNLPAMHGNITSGPVAGGIVTAGSRDNMQSQLWIQDERELKRQRRKQSNRESARRSRLRKQAECDELAQRAEALKEENSSLRAEVARLRSEYEQLLAQNASLKERVGETSGREEMTSAANEQQTGAEDHQISSASRFLFQIPQNEVFILYGDNVGVSFVSLGILDLGIGNGVMFCFNLRTDGLWDWNLKGFFEVIHLKEKLAPQRRSQRHMGGQMQQRNASLYDQPEDGGSHHNAGPASDAGDAVMARWLQSAGLQHLASPVVSNANDQRHLQNHLMQGYGAQSAEEKQRLFKLMRNLNFNSEIGSAPFSPTAKGLGGIGASDGYYSPEFRGDFGAGLLDLHAMDDTELLTENVISEPFEQSPFITAIPQAVDNDYDLLSSRQQRGQADIDASHGLPTLEKESSSRENNVAKIKVVVRKRPLNKKELARKEDDVVSVCANGLTVHEPKLKVDLTAYVEKHEFCFDAVLDEQVTNDEVYRETVQPIIPIIFQRTKATCFAYGQTGSGKTYTMQPLPLRAAEDLVRLLHQSTYRDQKFKLWLSYFEIYGGKLYDLLSDRKKLCMREDGRQQVCIVGLQEFEVLDVQIVKEYIERGSTARSTGSTGANEESSRSHAILQLVVKKHKEVKDTRRNNDANESKGGKVIGKISFIDLAGSERGADTTDNDRQTRIEGAEINKSLLALKECIRALDNDQLHIPFRGSKLTEVLRDSFVGNSRTVMISCISPNAGSCEHTLNTLRYADRVKSLSKGGNSKKDQIGSLQTTNKESSSANMLVSSDVDDIYERHQETRVMDTGKRGPQRSYNATSDFERQPTPSSSSYSFNNKDESGSDMEKVDVKNTCSGSNNHKVYSMPSSVDKEETVQKVSSPRRKNNREEKSLKEINLHKKDNGNEKSERFGWLKRDGNNLDFPTIGNKHGSGIPNASHMVSKQSEPEQLHDENVDEILEEEEALIAAHRKEIEDTMEIVREEMKLLAEVDKPGSLIDNYVTQLSFVLSRKAASLVSLQARLARFQHRLKAQEILSRKIAPR</sequence>
<feature type="region of interest" description="Disordered" evidence="16">
    <location>
        <begin position="284"/>
        <end position="308"/>
    </location>
</feature>
<reference evidence="19 20" key="1">
    <citation type="submission" date="2019-05" db="EMBL/GenBank/DDBJ databases">
        <title>Mikania micrantha, genome provides insights into the molecular mechanism of rapid growth.</title>
        <authorList>
            <person name="Liu B."/>
        </authorList>
    </citation>
    <scope>NUCLEOTIDE SEQUENCE [LARGE SCALE GENOMIC DNA]</scope>
    <source>
        <strain evidence="19">NLD-2019</strain>
        <tissue evidence="19">Leaf</tissue>
    </source>
</reference>
<dbReference type="InterPro" id="IPR012900">
    <property type="entry name" value="MFMR"/>
</dbReference>
<keyword evidence="9" id="KW-0804">Transcription</keyword>
<evidence type="ECO:0000313" key="19">
    <source>
        <dbReference type="EMBL" id="KAD4178558.1"/>
    </source>
</evidence>
<keyword evidence="5 14" id="KW-0547">Nucleotide-binding</keyword>
<evidence type="ECO:0000256" key="12">
    <source>
        <dbReference type="ARBA" id="ARBA00023242"/>
    </source>
</evidence>
<dbReference type="GO" id="GO:0003677">
    <property type="term" value="F:DNA binding"/>
    <property type="evidence" value="ECO:0007669"/>
    <property type="project" value="UniProtKB-KW"/>
</dbReference>
<keyword evidence="7" id="KW-0805">Transcription regulation</keyword>
<keyword evidence="6 14" id="KW-0067">ATP-binding</keyword>
<dbReference type="InterPro" id="IPR019821">
    <property type="entry name" value="Kinesin_motor_CS"/>
</dbReference>
<dbReference type="PRINTS" id="PR00380">
    <property type="entry name" value="KINESINHEAVY"/>
</dbReference>
<dbReference type="InterPro" id="IPR036961">
    <property type="entry name" value="Kinesin_motor_dom_sf"/>
</dbReference>
<evidence type="ECO:0000256" key="4">
    <source>
        <dbReference type="ARBA" id="ARBA00022701"/>
    </source>
</evidence>
<dbReference type="SUPFAM" id="SSF57959">
    <property type="entry name" value="Leucine zipper domain"/>
    <property type="match status" value="1"/>
</dbReference>
<dbReference type="GO" id="GO:0005874">
    <property type="term" value="C:microtubule"/>
    <property type="evidence" value="ECO:0007669"/>
    <property type="project" value="UniProtKB-KW"/>
</dbReference>
<protein>
    <recommendedName>
        <fullName evidence="21">Kinesin motor domain-containing protein</fullName>
    </recommendedName>
</protein>
<feature type="compositionally biased region" description="Polar residues" evidence="16">
    <location>
        <begin position="213"/>
        <end position="231"/>
    </location>
</feature>
<evidence type="ECO:0000256" key="1">
    <source>
        <dbReference type="ARBA" id="ARBA00004123"/>
    </source>
</evidence>
<dbReference type="InterPro" id="IPR004827">
    <property type="entry name" value="bZIP"/>
</dbReference>
<feature type="domain" description="Kinesin motor" evidence="17">
    <location>
        <begin position="658"/>
        <end position="991"/>
    </location>
</feature>
<dbReference type="CDD" id="cd01367">
    <property type="entry name" value="KISc_KIF2_like"/>
    <property type="match status" value="1"/>
</dbReference>
<dbReference type="PROSITE" id="PS50067">
    <property type="entry name" value="KINESIN_MOTOR_2"/>
    <property type="match status" value="1"/>
</dbReference>
<dbReference type="GO" id="GO:0003700">
    <property type="term" value="F:DNA-binding transcription factor activity"/>
    <property type="evidence" value="ECO:0007669"/>
    <property type="project" value="InterPro"/>
</dbReference>
<comment type="caution">
    <text evidence="19">The sequence shown here is derived from an EMBL/GenBank/DDBJ whole genome shotgun (WGS) entry which is preliminary data.</text>
</comment>
<evidence type="ECO:0000256" key="8">
    <source>
        <dbReference type="ARBA" id="ARBA00023125"/>
    </source>
</evidence>
<dbReference type="GO" id="GO:0005524">
    <property type="term" value="F:ATP binding"/>
    <property type="evidence" value="ECO:0007669"/>
    <property type="project" value="UniProtKB-UniRule"/>
</dbReference>
<dbReference type="Gene3D" id="1.20.5.170">
    <property type="match status" value="1"/>
</dbReference>
<comment type="similarity">
    <text evidence="13">Belongs to the TRAFAC class myosin-kinesin ATPase superfamily. Kinesin family. KIN-13 subfamily.</text>
</comment>
<evidence type="ECO:0000259" key="17">
    <source>
        <dbReference type="PROSITE" id="PS50067"/>
    </source>
</evidence>
<feature type="compositionally biased region" description="Polar residues" evidence="16">
    <location>
        <begin position="194"/>
        <end position="204"/>
    </location>
</feature>
<dbReference type="Gene3D" id="3.40.850.10">
    <property type="entry name" value="Kinesin motor domain"/>
    <property type="match status" value="1"/>
</dbReference>
<feature type="compositionally biased region" description="Basic and acidic residues" evidence="16">
    <location>
        <begin position="129"/>
        <end position="141"/>
    </location>
</feature>
<feature type="compositionally biased region" description="Basic and acidic residues" evidence="16">
    <location>
        <begin position="1026"/>
        <end position="1040"/>
    </location>
</feature>
<dbReference type="GO" id="GO:1903338">
    <property type="term" value="P:regulation of cell wall organization or biogenesis"/>
    <property type="evidence" value="ECO:0007669"/>
    <property type="project" value="UniProtKB-ARBA"/>
</dbReference>
<dbReference type="SMART" id="SM00338">
    <property type="entry name" value="BRLZ"/>
    <property type="match status" value="1"/>
</dbReference>
<feature type="compositionally biased region" description="Low complexity" evidence="16">
    <location>
        <begin position="176"/>
        <end position="193"/>
    </location>
</feature>
<feature type="compositionally biased region" description="Polar residues" evidence="16">
    <location>
        <begin position="1045"/>
        <end position="1067"/>
    </location>
</feature>
<dbReference type="Pfam" id="PF16596">
    <property type="entry name" value="MFMR_assoc"/>
    <property type="match status" value="1"/>
</dbReference>
<feature type="domain" description="BZIP" evidence="18">
    <location>
        <begin position="285"/>
        <end position="348"/>
    </location>
</feature>
<feature type="compositionally biased region" description="Basic and acidic residues" evidence="16">
    <location>
        <begin position="1068"/>
        <end position="1081"/>
    </location>
</feature>
<feature type="binding site" evidence="14">
    <location>
        <begin position="747"/>
        <end position="754"/>
    </location>
    <ligand>
        <name>ATP</name>
        <dbReference type="ChEBI" id="CHEBI:30616"/>
    </ligand>
</feature>
<gene>
    <name evidence="19" type="ORF">E3N88_27149</name>
</gene>
<feature type="region of interest" description="Disordered" evidence="16">
    <location>
        <begin position="349"/>
        <end position="373"/>
    </location>
</feature>
<dbReference type="FunFam" id="3.40.850.10:FF:000012">
    <property type="entry name" value="Kinesin-like protein"/>
    <property type="match status" value="1"/>
</dbReference>
<dbReference type="Pfam" id="PF07777">
    <property type="entry name" value="MFMR"/>
    <property type="match status" value="1"/>
</dbReference>
<evidence type="ECO:0000259" key="18">
    <source>
        <dbReference type="PROSITE" id="PS50217"/>
    </source>
</evidence>
<evidence type="ECO:0000256" key="9">
    <source>
        <dbReference type="ARBA" id="ARBA00023163"/>
    </source>
</evidence>
<evidence type="ECO:0008006" key="21">
    <source>
        <dbReference type="Google" id="ProtNLM"/>
    </source>
</evidence>
<dbReference type="Proteomes" id="UP000326396">
    <property type="component" value="Linkage Group LG4"/>
</dbReference>
<dbReference type="CDD" id="cd14702">
    <property type="entry name" value="bZIP_plant_GBF1"/>
    <property type="match status" value="1"/>
</dbReference>
<dbReference type="GO" id="GO:0005634">
    <property type="term" value="C:nucleus"/>
    <property type="evidence" value="ECO:0007669"/>
    <property type="project" value="UniProtKB-SubCell"/>
</dbReference>
<dbReference type="GO" id="GO:0003777">
    <property type="term" value="F:microtubule motor activity"/>
    <property type="evidence" value="ECO:0007669"/>
    <property type="project" value="InterPro"/>
</dbReference>
<feature type="compositionally biased region" description="Basic and acidic residues" evidence="16">
    <location>
        <begin position="294"/>
        <end position="308"/>
    </location>
</feature>
<feature type="region of interest" description="Disordered" evidence="16">
    <location>
        <begin position="1"/>
        <end position="43"/>
    </location>
</feature>
<evidence type="ECO:0000256" key="14">
    <source>
        <dbReference type="PROSITE-ProRule" id="PRU00283"/>
    </source>
</evidence>
<dbReference type="InterPro" id="IPR027417">
    <property type="entry name" value="P-loop_NTPase"/>
</dbReference>
<dbReference type="Pfam" id="PF00170">
    <property type="entry name" value="bZIP_1"/>
    <property type="match status" value="1"/>
</dbReference>
<feature type="compositionally biased region" description="Polar residues" evidence="16">
    <location>
        <begin position="363"/>
        <end position="373"/>
    </location>
</feature>
<organism evidence="19 20">
    <name type="scientific">Mikania micrantha</name>
    <name type="common">bitter vine</name>
    <dbReference type="NCBI Taxonomy" id="192012"/>
    <lineage>
        <taxon>Eukaryota</taxon>
        <taxon>Viridiplantae</taxon>
        <taxon>Streptophyta</taxon>
        <taxon>Embryophyta</taxon>
        <taxon>Tracheophyta</taxon>
        <taxon>Spermatophyta</taxon>
        <taxon>Magnoliopsida</taxon>
        <taxon>eudicotyledons</taxon>
        <taxon>Gunneridae</taxon>
        <taxon>Pentapetalae</taxon>
        <taxon>asterids</taxon>
        <taxon>campanulids</taxon>
        <taxon>Asterales</taxon>
        <taxon>Asteraceae</taxon>
        <taxon>Asteroideae</taxon>
        <taxon>Heliantheae alliance</taxon>
        <taxon>Eupatorieae</taxon>
        <taxon>Mikania</taxon>
    </lineage>
</organism>
<evidence type="ECO:0000256" key="5">
    <source>
        <dbReference type="ARBA" id="ARBA00022741"/>
    </source>
</evidence>
<evidence type="ECO:0000256" key="15">
    <source>
        <dbReference type="SAM" id="Coils"/>
    </source>
</evidence>
<feature type="region of interest" description="Disordered" evidence="16">
    <location>
        <begin position="115"/>
        <end position="231"/>
    </location>
</feature>
<accession>A0A5N6MW07</accession>
<feature type="compositionally biased region" description="Polar residues" evidence="16">
    <location>
        <begin position="148"/>
        <end position="162"/>
    </location>
</feature>
<dbReference type="SMART" id="SM00129">
    <property type="entry name" value="KISc"/>
    <property type="match status" value="1"/>
</dbReference>
<dbReference type="InterPro" id="IPR027640">
    <property type="entry name" value="Kinesin-like_fam"/>
</dbReference>
<evidence type="ECO:0000256" key="16">
    <source>
        <dbReference type="SAM" id="MobiDB-lite"/>
    </source>
</evidence>
<dbReference type="Pfam" id="PF00225">
    <property type="entry name" value="Kinesin"/>
    <property type="match status" value="1"/>
</dbReference>
<dbReference type="SUPFAM" id="SSF52540">
    <property type="entry name" value="P-loop containing nucleoside triphosphate hydrolases"/>
    <property type="match status" value="1"/>
</dbReference>
<feature type="region of interest" description="Disordered" evidence="16">
    <location>
        <begin position="449"/>
        <end position="486"/>
    </location>
</feature>
<feature type="coiled-coil region" evidence="15">
    <location>
        <begin position="1189"/>
        <end position="1220"/>
    </location>
</feature>
<feature type="compositionally biased region" description="Basic and acidic residues" evidence="16">
    <location>
        <begin position="1"/>
        <end position="18"/>
    </location>
</feature>
<feature type="compositionally biased region" description="Polar residues" evidence="16">
    <location>
        <begin position="19"/>
        <end position="39"/>
    </location>
</feature>
<dbReference type="InterPro" id="IPR001752">
    <property type="entry name" value="Kinesin_motor_dom"/>
</dbReference>
<evidence type="ECO:0000256" key="11">
    <source>
        <dbReference type="ARBA" id="ARBA00023212"/>
    </source>
</evidence>
<dbReference type="EMBL" id="SZYD01000014">
    <property type="protein sequence ID" value="KAD4178558.1"/>
    <property type="molecule type" value="Genomic_DNA"/>
</dbReference>
<dbReference type="PANTHER" id="PTHR47971">
    <property type="entry name" value="KINESIN-RELATED PROTEIN 6"/>
    <property type="match status" value="1"/>
</dbReference>
<keyword evidence="3" id="KW-0963">Cytoplasm</keyword>
<feature type="compositionally biased region" description="Basic and acidic residues" evidence="16">
    <location>
        <begin position="349"/>
        <end position="361"/>
    </location>
</feature>
<keyword evidence="10 14" id="KW-0505">Motor protein</keyword>
<evidence type="ECO:0000313" key="20">
    <source>
        <dbReference type="Proteomes" id="UP000326396"/>
    </source>
</evidence>
<feature type="compositionally biased region" description="Basic and acidic residues" evidence="16">
    <location>
        <begin position="1117"/>
        <end position="1126"/>
    </location>
</feature>
<keyword evidence="11" id="KW-0206">Cytoskeleton</keyword>
<feature type="compositionally biased region" description="Polar residues" evidence="16">
    <location>
        <begin position="1083"/>
        <end position="1098"/>
    </location>
</feature>
<dbReference type="GO" id="GO:0007018">
    <property type="term" value="P:microtubule-based movement"/>
    <property type="evidence" value="ECO:0007669"/>
    <property type="project" value="InterPro"/>
</dbReference>
<evidence type="ECO:0000256" key="10">
    <source>
        <dbReference type="ARBA" id="ARBA00023175"/>
    </source>
</evidence>
<dbReference type="InterPro" id="IPR045314">
    <property type="entry name" value="bZIP_plant_GBF1"/>
</dbReference>
<dbReference type="PROSITE" id="PS00036">
    <property type="entry name" value="BZIP_BASIC"/>
    <property type="match status" value="1"/>
</dbReference>
<evidence type="ECO:0000256" key="2">
    <source>
        <dbReference type="ARBA" id="ARBA00004245"/>
    </source>
</evidence>
<feature type="region of interest" description="Disordered" evidence="16">
    <location>
        <begin position="991"/>
        <end position="1126"/>
    </location>
</feature>
<dbReference type="PROSITE" id="PS00411">
    <property type="entry name" value="KINESIN_MOTOR_1"/>
    <property type="match status" value="1"/>
</dbReference>
<keyword evidence="4" id="KW-0493">Microtubule</keyword>
<keyword evidence="20" id="KW-1185">Reference proteome</keyword>
<dbReference type="InterPro" id="IPR046347">
    <property type="entry name" value="bZIP_sf"/>
</dbReference>
<dbReference type="GO" id="GO:0007019">
    <property type="term" value="P:microtubule depolymerization"/>
    <property type="evidence" value="ECO:0007669"/>
    <property type="project" value="TreeGrafter"/>
</dbReference>
<dbReference type="OrthoDB" id="3176171at2759"/>
<dbReference type="PANTHER" id="PTHR47971:SF8">
    <property type="entry name" value="KINESIN-LIKE PROTEIN"/>
    <property type="match status" value="1"/>
</dbReference>
<keyword evidence="12" id="KW-0539">Nucleus</keyword>
<dbReference type="PROSITE" id="PS50217">
    <property type="entry name" value="BZIP"/>
    <property type="match status" value="1"/>
</dbReference>
<feature type="compositionally biased region" description="Polar residues" evidence="16">
    <location>
        <begin position="1003"/>
        <end position="1019"/>
    </location>
</feature>